<gene>
    <name evidence="1" type="ORF">EYF80_061978</name>
</gene>
<dbReference type="EMBL" id="SRLO01007616">
    <property type="protein sequence ID" value="TNN27875.1"/>
    <property type="molecule type" value="Genomic_DNA"/>
</dbReference>
<keyword evidence="2" id="KW-1185">Reference proteome</keyword>
<reference evidence="1 2" key="1">
    <citation type="submission" date="2019-03" db="EMBL/GenBank/DDBJ databases">
        <title>First draft genome of Liparis tanakae, snailfish: a comprehensive survey of snailfish specific genes.</title>
        <authorList>
            <person name="Kim W."/>
            <person name="Song I."/>
            <person name="Jeong J.-H."/>
            <person name="Kim D."/>
            <person name="Kim S."/>
            <person name="Ryu S."/>
            <person name="Song J.Y."/>
            <person name="Lee S.K."/>
        </authorList>
    </citation>
    <scope>NUCLEOTIDE SEQUENCE [LARGE SCALE GENOMIC DNA]</scope>
    <source>
        <tissue evidence="1">Muscle</tissue>
    </source>
</reference>
<dbReference type="Proteomes" id="UP000314294">
    <property type="component" value="Unassembled WGS sequence"/>
</dbReference>
<evidence type="ECO:0000313" key="2">
    <source>
        <dbReference type="Proteomes" id="UP000314294"/>
    </source>
</evidence>
<comment type="caution">
    <text evidence="1">The sequence shown here is derived from an EMBL/GenBank/DDBJ whole genome shotgun (WGS) entry which is preliminary data.</text>
</comment>
<dbReference type="AlphaFoldDB" id="A0A4Z2EGM1"/>
<proteinExistence type="predicted"/>
<sequence length="173" mass="19064">MSKGGGQVPRAAPPAQRGASWVAGLVLIQRCGQRGGEVKAGQVRQRAAGTEPRRDAVRGRGRLLRRKDTKDRAGSDDIIGSEAAVQPVTSARPMHIRYQEAQVSLEFRAQVSLEFRAQVSLEFRAQVSLEFRAQVSLRLPSGPHRSFYISKDEQERKTFDLLKGSKRRGGRGG</sequence>
<dbReference type="OrthoDB" id="8947651at2759"/>
<protein>
    <submittedName>
        <fullName evidence="1">Uncharacterized protein</fullName>
    </submittedName>
</protein>
<name>A0A4Z2EGM1_9TELE</name>
<organism evidence="1 2">
    <name type="scientific">Liparis tanakae</name>
    <name type="common">Tanaka's snailfish</name>
    <dbReference type="NCBI Taxonomy" id="230148"/>
    <lineage>
        <taxon>Eukaryota</taxon>
        <taxon>Metazoa</taxon>
        <taxon>Chordata</taxon>
        <taxon>Craniata</taxon>
        <taxon>Vertebrata</taxon>
        <taxon>Euteleostomi</taxon>
        <taxon>Actinopterygii</taxon>
        <taxon>Neopterygii</taxon>
        <taxon>Teleostei</taxon>
        <taxon>Neoteleostei</taxon>
        <taxon>Acanthomorphata</taxon>
        <taxon>Eupercaria</taxon>
        <taxon>Perciformes</taxon>
        <taxon>Cottioidei</taxon>
        <taxon>Cottales</taxon>
        <taxon>Liparidae</taxon>
        <taxon>Liparis</taxon>
    </lineage>
</organism>
<evidence type="ECO:0000313" key="1">
    <source>
        <dbReference type="EMBL" id="TNN27875.1"/>
    </source>
</evidence>
<accession>A0A4Z2EGM1</accession>